<evidence type="ECO:0000259" key="8">
    <source>
        <dbReference type="Pfam" id="PF13843"/>
    </source>
</evidence>
<dbReference type="STRING" id="6526.A0A2C9KGP5"/>
<dbReference type="EnsemblMetazoa" id="BGLB019376-RA">
    <property type="protein sequence ID" value="BGLB019376-PA"/>
    <property type="gene ID" value="BGLB019376"/>
</dbReference>
<keyword evidence="2 6" id="KW-0812">Transmembrane</keyword>
<dbReference type="InterPro" id="IPR029526">
    <property type="entry name" value="PGBD"/>
</dbReference>
<feature type="region of interest" description="Disordered" evidence="5">
    <location>
        <begin position="96"/>
        <end position="115"/>
    </location>
</feature>
<feature type="compositionally biased region" description="Polar residues" evidence="5">
    <location>
        <begin position="709"/>
        <end position="725"/>
    </location>
</feature>
<feature type="compositionally biased region" description="Polar residues" evidence="5">
    <location>
        <begin position="100"/>
        <end position="115"/>
    </location>
</feature>
<dbReference type="Pfam" id="PF01284">
    <property type="entry name" value="MARVEL"/>
    <property type="match status" value="1"/>
</dbReference>
<feature type="transmembrane region" description="Helical" evidence="6">
    <location>
        <begin position="608"/>
        <end position="630"/>
    </location>
</feature>
<keyword evidence="3 6" id="KW-1133">Transmembrane helix</keyword>
<feature type="transmembrane region" description="Helical" evidence="6">
    <location>
        <begin position="489"/>
        <end position="509"/>
    </location>
</feature>
<gene>
    <name evidence="9" type="primary">106069280</name>
</gene>
<dbReference type="PANTHER" id="PTHR46599:SF2">
    <property type="entry name" value="PIGGYBAC TRANSPOSABLE ELEMENT-DERIVED PROTEIN 4-LIKE"/>
    <property type="match status" value="1"/>
</dbReference>
<evidence type="ECO:0000256" key="4">
    <source>
        <dbReference type="ARBA" id="ARBA00023136"/>
    </source>
</evidence>
<reference evidence="9" key="1">
    <citation type="submission" date="2020-05" db="UniProtKB">
        <authorList>
            <consortium name="EnsemblMetazoa"/>
        </authorList>
    </citation>
    <scope>IDENTIFICATION</scope>
    <source>
        <strain evidence="9">BB02</strain>
    </source>
</reference>
<dbReference type="OrthoDB" id="10041611at2759"/>
<evidence type="ECO:0000256" key="6">
    <source>
        <dbReference type="SAM" id="Phobius"/>
    </source>
</evidence>
<dbReference type="Pfam" id="PF13843">
    <property type="entry name" value="DDE_Tnp_1_7"/>
    <property type="match status" value="1"/>
</dbReference>
<feature type="compositionally biased region" description="Polar residues" evidence="5">
    <location>
        <begin position="688"/>
        <end position="699"/>
    </location>
</feature>
<evidence type="ECO:0000259" key="7">
    <source>
        <dbReference type="Pfam" id="PF01284"/>
    </source>
</evidence>
<dbReference type="VEuPathDB" id="VectorBase:BGLB019376"/>
<dbReference type="KEGG" id="bgt:106069280"/>
<dbReference type="InterPro" id="IPR008253">
    <property type="entry name" value="Marvel"/>
</dbReference>
<evidence type="ECO:0000256" key="2">
    <source>
        <dbReference type="ARBA" id="ARBA00022692"/>
    </source>
</evidence>
<dbReference type="AlphaFoldDB" id="A0A2C9KGP5"/>
<organism evidence="9 10">
    <name type="scientific">Biomphalaria glabrata</name>
    <name type="common">Bloodfluke planorb</name>
    <name type="synonym">Freshwater snail</name>
    <dbReference type="NCBI Taxonomy" id="6526"/>
    <lineage>
        <taxon>Eukaryota</taxon>
        <taxon>Metazoa</taxon>
        <taxon>Spiralia</taxon>
        <taxon>Lophotrochozoa</taxon>
        <taxon>Mollusca</taxon>
        <taxon>Gastropoda</taxon>
        <taxon>Heterobranchia</taxon>
        <taxon>Euthyneura</taxon>
        <taxon>Panpulmonata</taxon>
        <taxon>Hygrophila</taxon>
        <taxon>Lymnaeoidea</taxon>
        <taxon>Planorbidae</taxon>
        <taxon>Biomphalaria</taxon>
    </lineage>
</organism>
<name>A0A2C9KGP5_BIOGL</name>
<feature type="transmembrane region" description="Helical" evidence="6">
    <location>
        <begin position="650"/>
        <end position="669"/>
    </location>
</feature>
<dbReference type="GO" id="GO:0016020">
    <property type="term" value="C:membrane"/>
    <property type="evidence" value="ECO:0007669"/>
    <property type="project" value="UniProtKB-SubCell"/>
</dbReference>
<dbReference type="VEuPathDB" id="VectorBase:BGLAX_039502"/>
<evidence type="ECO:0000313" key="10">
    <source>
        <dbReference type="Proteomes" id="UP000076420"/>
    </source>
</evidence>
<dbReference type="Proteomes" id="UP000076420">
    <property type="component" value="Unassembled WGS sequence"/>
</dbReference>
<evidence type="ECO:0000256" key="1">
    <source>
        <dbReference type="ARBA" id="ARBA00004141"/>
    </source>
</evidence>
<feature type="domain" description="MARVEL" evidence="7">
    <location>
        <begin position="605"/>
        <end position="667"/>
    </location>
</feature>
<sequence>MSTATGGAFGAGKAGAPFDPLQYIKRPQVILRAVSSVRHFLDSLIADTRGSIDSDNEAESDLDLDNLDLDLEVESDSDTDGDIDLDLDVNNSVSVSTVTEASPNDNVADPRSSTESLSWTNTLTSVSDQMLPFDEIVGGVHYLEEDCSPLDYFKLFITDEMIGLMVTETNRYAEQQQVAKGQRDSQWKPVTAQDIYTFLYINIMFGIHWIPSTKLYWSSDKSWRVPAIADVMGRTRFEKIRQYFHLNDSAHFPPRNSDNYDPLYKIRPLLDHVRSTCQAVYKPQRKLSVDEAMVGFRGRLAMKQYLKNKPTPWGIKIWCCAEASSGYVLNFRVYTGKSNYSSPNGLGYNVVMSMTEPYLDKYHEVYFDNFFSSLKLAEDLLERKTYSCATIRARRKGWPLPKSKQKKGDLKMRQKGLIVATQWTDKRQVNILSTNSDPVMTTVERRSKTGMLDVEIPLPVVNYNSGMFGVDLADQHRSYYPVGRVSNKWWRYMLWYLIDISMINSFLLMKKSRPNDSTDSLSQNHLLFHKKVADQLLTAATGVTLLDTPSVAGRSKPYNSHHMLQPMPGRKRRCFQCSKDGNKTASGRTIFFRAKILRKNLSNFNCNILFFLGLWTFLWFVGFCYLTDAWRKTDKGSMEATHGKDNVQAAIAFSFFSIFTWGAITFFAVRRYRMGAQEAFASGYDQDPNASSPYSSFPGSDTGDPYQQPPFSQQKEVPDYQQPTY</sequence>
<evidence type="ECO:0000313" key="9">
    <source>
        <dbReference type="EnsemblMetazoa" id="BGLB019376-PA"/>
    </source>
</evidence>
<protein>
    <submittedName>
        <fullName evidence="9">Uncharacterized protein</fullName>
    </submittedName>
</protein>
<accession>A0A2C9KGP5</accession>
<evidence type="ECO:0000256" key="5">
    <source>
        <dbReference type="SAM" id="MobiDB-lite"/>
    </source>
</evidence>
<proteinExistence type="predicted"/>
<dbReference type="VEuPathDB" id="VectorBase:BGLAX_045025"/>
<evidence type="ECO:0000256" key="3">
    <source>
        <dbReference type="ARBA" id="ARBA00022989"/>
    </source>
</evidence>
<comment type="subcellular location">
    <subcellularLocation>
        <location evidence="1">Membrane</location>
        <topology evidence="1">Multi-pass membrane protein</topology>
    </subcellularLocation>
</comment>
<feature type="region of interest" description="Disordered" evidence="5">
    <location>
        <begin position="683"/>
        <end position="725"/>
    </location>
</feature>
<dbReference type="PANTHER" id="PTHR46599">
    <property type="entry name" value="PIGGYBAC TRANSPOSABLE ELEMENT-DERIVED PROTEIN 4"/>
    <property type="match status" value="1"/>
</dbReference>
<feature type="domain" description="PiggyBac transposable element-derived protein" evidence="8">
    <location>
        <begin position="148"/>
        <end position="506"/>
    </location>
</feature>
<keyword evidence="4 6" id="KW-0472">Membrane</keyword>